<name>A0ABS4PKN7_9PSEU</name>
<evidence type="ECO:0000313" key="2">
    <source>
        <dbReference type="EMBL" id="MBP2179938.1"/>
    </source>
</evidence>
<keyword evidence="3" id="KW-1185">Reference proteome</keyword>
<accession>A0ABS4PKN7</accession>
<keyword evidence="1" id="KW-0175">Coiled coil</keyword>
<evidence type="ECO:0008006" key="4">
    <source>
        <dbReference type="Google" id="ProtNLM"/>
    </source>
</evidence>
<dbReference type="EMBL" id="JAGGMS010000001">
    <property type="protein sequence ID" value="MBP2179938.1"/>
    <property type="molecule type" value="Genomic_DNA"/>
</dbReference>
<reference evidence="2 3" key="1">
    <citation type="submission" date="2021-03" db="EMBL/GenBank/DDBJ databases">
        <title>Sequencing the genomes of 1000 actinobacteria strains.</title>
        <authorList>
            <person name="Klenk H.-P."/>
        </authorList>
    </citation>
    <scope>NUCLEOTIDE SEQUENCE [LARGE SCALE GENOMIC DNA]</scope>
    <source>
        <strain evidence="2 3">DSM 45510</strain>
    </source>
</reference>
<gene>
    <name evidence="2" type="ORF">JOM49_001464</name>
</gene>
<comment type="caution">
    <text evidence="2">The sequence shown here is derived from an EMBL/GenBank/DDBJ whole genome shotgun (WGS) entry which is preliminary data.</text>
</comment>
<sequence length="67" mass="7627">MVRRRNQQAFVRLIRSNRDVGTVMMRLVREIDEAEFSAAELRELADLLAGLAEEARERAGRIEGAGR</sequence>
<evidence type="ECO:0000256" key="1">
    <source>
        <dbReference type="SAM" id="Coils"/>
    </source>
</evidence>
<organism evidence="2 3">
    <name type="scientific">Amycolatopsis magusensis</name>
    <dbReference type="NCBI Taxonomy" id="882444"/>
    <lineage>
        <taxon>Bacteria</taxon>
        <taxon>Bacillati</taxon>
        <taxon>Actinomycetota</taxon>
        <taxon>Actinomycetes</taxon>
        <taxon>Pseudonocardiales</taxon>
        <taxon>Pseudonocardiaceae</taxon>
        <taxon>Amycolatopsis</taxon>
    </lineage>
</organism>
<dbReference type="Proteomes" id="UP000741013">
    <property type="component" value="Unassembled WGS sequence"/>
</dbReference>
<proteinExistence type="predicted"/>
<evidence type="ECO:0000313" key="3">
    <source>
        <dbReference type="Proteomes" id="UP000741013"/>
    </source>
</evidence>
<feature type="coiled-coil region" evidence="1">
    <location>
        <begin position="24"/>
        <end position="58"/>
    </location>
</feature>
<protein>
    <recommendedName>
        <fullName evidence="4">MarR family transcriptional regulator</fullName>
    </recommendedName>
</protein>
<dbReference type="RefSeq" id="WP_209663583.1">
    <property type="nucleotide sequence ID" value="NZ_JAGGMS010000001.1"/>
</dbReference>